<dbReference type="GO" id="GO:0003723">
    <property type="term" value="F:RNA binding"/>
    <property type="evidence" value="ECO:0007669"/>
    <property type="project" value="InterPro"/>
</dbReference>
<dbReference type="InterPro" id="IPR046848">
    <property type="entry name" value="E_motif"/>
</dbReference>
<dbReference type="Gramene" id="PSS07600">
    <property type="protein sequence ID" value="PSS07600"/>
    <property type="gene ID" value="CEY00_Acc17950"/>
</dbReference>
<evidence type="ECO:0000313" key="2">
    <source>
        <dbReference type="EMBL" id="PSS07600.1"/>
    </source>
</evidence>
<dbReference type="InParanoid" id="A0A2R6QG45"/>
<dbReference type="STRING" id="1590841.A0A2R6QG45"/>
<comment type="caution">
    <text evidence="2">The sequence shown here is derived from an EMBL/GenBank/DDBJ whole genome shotgun (WGS) entry which is preliminary data.</text>
</comment>
<dbReference type="OrthoDB" id="185373at2759"/>
<evidence type="ECO:0000313" key="3">
    <source>
        <dbReference type="Proteomes" id="UP000241394"/>
    </source>
</evidence>
<proteinExistence type="predicted"/>
<sequence>MRGDVFVWGGLLSVCRIHVNVEVTEKAAEHVMEIKPEDGGVYAVLANIYANAERCDDLAKIRRLRDSTRVKKNTICSLIQLDGVLREFVAGDSLHPQTGEKLPVCDGDTMDIAADANIHYIAYIWTNANMHYIAFIWTNLENKGMEYILTLAQQQGQQGNPSSRSSTSRLTDRKSRDS</sequence>
<feature type="region of interest" description="Disordered" evidence="1">
    <location>
        <begin position="154"/>
        <end position="178"/>
    </location>
</feature>
<dbReference type="InterPro" id="IPR046960">
    <property type="entry name" value="PPR_At4g14850-like_plant"/>
</dbReference>
<evidence type="ECO:0000256" key="1">
    <source>
        <dbReference type="SAM" id="MobiDB-lite"/>
    </source>
</evidence>
<protein>
    <submittedName>
        <fullName evidence="2">Pentatricopeptide repeat-containing protein</fullName>
    </submittedName>
</protein>
<reference evidence="3" key="2">
    <citation type="journal article" date="2018" name="BMC Genomics">
        <title>A manually annotated Actinidia chinensis var. chinensis (kiwifruit) genome highlights the challenges associated with draft genomes and gene prediction in plants.</title>
        <authorList>
            <person name="Pilkington S.M."/>
            <person name="Crowhurst R."/>
            <person name="Hilario E."/>
            <person name="Nardozza S."/>
            <person name="Fraser L."/>
            <person name="Peng Y."/>
            <person name="Gunaseelan K."/>
            <person name="Simpson R."/>
            <person name="Tahir J."/>
            <person name="Deroles S.C."/>
            <person name="Templeton K."/>
            <person name="Luo Z."/>
            <person name="Davy M."/>
            <person name="Cheng C."/>
            <person name="McNeilage M."/>
            <person name="Scaglione D."/>
            <person name="Liu Y."/>
            <person name="Zhang Q."/>
            <person name="Datson P."/>
            <person name="De Silva N."/>
            <person name="Gardiner S.E."/>
            <person name="Bassett H."/>
            <person name="Chagne D."/>
            <person name="McCallum J."/>
            <person name="Dzierzon H."/>
            <person name="Deng C."/>
            <person name="Wang Y.Y."/>
            <person name="Barron L."/>
            <person name="Manako K."/>
            <person name="Bowen J."/>
            <person name="Foster T.M."/>
            <person name="Erridge Z.A."/>
            <person name="Tiffin H."/>
            <person name="Waite C.N."/>
            <person name="Davies K.M."/>
            <person name="Grierson E.P."/>
            <person name="Laing W.A."/>
            <person name="Kirk R."/>
            <person name="Chen X."/>
            <person name="Wood M."/>
            <person name="Montefiori M."/>
            <person name="Brummell D.A."/>
            <person name="Schwinn K.E."/>
            <person name="Catanach A."/>
            <person name="Fullerton C."/>
            <person name="Li D."/>
            <person name="Meiyalaghan S."/>
            <person name="Nieuwenhuizen N."/>
            <person name="Read N."/>
            <person name="Prakash R."/>
            <person name="Hunter D."/>
            <person name="Zhang H."/>
            <person name="McKenzie M."/>
            <person name="Knabel M."/>
            <person name="Harris A."/>
            <person name="Allan A.C."/>
            <person name="Gleave A."/>
            <person name="Chen A."/>
            <person name="Janssen B.J."/>
            <person name="Plunkett B."/>
            <person name="Ampomah-Dwamena C."/>
            <person name="Voogd C."/>
            <person name="Leif D."/>
            <person name="Lafferty D."/>
            <person name="Souleyre E.J.F."/>
            <person name="Varkonyi-Gasic E."/>
            <person name="Gambi F."/>
            <person name="Hanley J."/>
            <person name="Yao J.L."/>
            <person name="Cheung J."/>
            <person name="David K.M."/>
            <person name="Warren B."/>
            <person name="Marsh K."/>
            <person name="Snowden K.C."/>
            <person name="Lin-Wang K."/>
            <person name="Brian L."/>
            <person name="Martinez-Sanchez M."/>
            <person name="Wang M."/>
            <person name="Ileperuma N."/>
            <person name="Macnee N."/>
            <person name="Campin R."/>
            <person name="McAtee P."/>
            <person name="Drummond R.S.M."/>
            <person name="Espley R.V."/>
            <person name="Ireland H.S."/>
            <person name="Wu R."/>
            <person name="Atkinson R.G."/>
            <person name="Karunairetnam S."/>
            <person name="Bulley S."/>
            <person name="Chunkath S."/>
            <person name="Hanley Z."/>
            <person name="Storey R."/>
            <person name="Thrimawithana A.H."/>
            <person name="Thomson S."/>
            <person name="David C."/>
            <person name="Testolin R."/>
            <person name="Huang H."/>
            <person name="Hellens R.P."/>
            <person name="Schaffer R.J."/>
        </authorList>
    </citation>
    <scope>NUCLEOTIDE SEQUENCE [LARGE SCALE GENOMIC DNA]</scope>
    <source>
        <strain evidence="3">cv. Red5</strain>
    </source>
</reference>
<reference evidence="2 3" key="1">
    <citation type="submission" date="2017-07" db="EMBL/GenBank/DDBJ databases">
        <title>An improved, manually edited Actinidia chinensis var. chinensis (kiwifruit) genome highlights the challenges associated with draft genomes and gene prediction in plants.</title>
        <authorList>
            <person name="Pilkington S."/>
            <person name="Crowhurst R."/>
            <person name="Hilario E."/>
            <person name="Nardozza S."/>
            <person name="Fraser L."/>
            <person name="Peng Y."/>
            <person name="Gunaseelan K."/>
            <person name="Simpson R."/>
            <person name="Tahir J."/>
            <person name="Deroles S."/>
            <person name="Templeton K."/>
            <person name="Luo Z."/>
            <person name="Davy M."/>
            <person name="Cheng C."/>
            <person name="Mcneilage M."/>
            <person name="Scaglione D."/>
            <person name="Liu Y."/>
            <person name="Zhang Q."/>
            <person name="Datson P."/>
            <person name="De Silva N."/>
            <person name="Gardiner S."/>
            <person name="Bassett H."/>
            <person name="Chagne D."/>
            <person name="Mccallum J."/>
            <person name="Dzierzon H."/>
            <person name="Deng C."/>
            <person name="Wang Y.-Y."/>
            <person name="Barron N."/>
            <person name="Manako K."/>
            <person name="Bowen J."/>
            <person name="Foster T."/>
            <person name="Erridge Z."/>
            <person name="Tiffin H."/>
            <person name="Waite C."/>
            <person name="Davies K."/>
            <person name="Grierson E."/>
            <person name="Laing W."/>
            <person name="Kirk R."/>
            <person name="Chen X."/>
            <person name="Wood M."/>
            <person name="Montefiori M."/>
            <person name="Brummell D."/>
            <person name="Schwinn K."/>
            <person name="Catanach A."/>
            <person name="Fullerton C."/>
            <person name="Li D."/>
            <person name="Meiyalaghan S."/>
            <person name="Nieuwenhuizen N."/>
            <person name="Read N."/>
            <person name="Prakash R."/>
            <person name="Hunter D."/>
            <person name="Zhang H."/>
            <person name="Mckenzie M."/>
            <person name="Knabel M."/>
            <person name="Harris A."/>
            <person name="Allan A."/>
            <person name="Chen A."/>
            <person name="Janssen B."/>
            <person name="Plunkett B."/>
            <person name="Dwamena C."/>
            <person name="Voogd C."/>
            <person name="Leif D."/>
            <person name="Lafferty D."/>
            <person name="Souleyre E."/>
            <person name="Varkonyi-Gasic E."/>
            <person name="Gambi F."/>
            <person name="Hanley J."/>
            <person name="Yao J.-L."/>
            <person name="Cheung J."/>
            <person name="David K."/>
            <person name="Warren B."/>
            <person name="Marsh K."/>
            <person name="Snowden K."/>
            <person name="Lin-Wang K."/>
            <person name="Brian L."/>
            <person name="Martinez-Sanchez M."/>
            <person name="Wang M."/>
            <person name="Ileperuma N."/>
            <person name="Macnee N."/>
            <person name="Campin R."/>
            <person name="Mcatee P."/>
            <person name="Drummond R."/>
            <person name="Espley R."/>
            <person name="Ireland H."/>
            <person name="Wu R."/>
            <person name="Atkinson R."/>
            <person name="Karunairetnam S."/>
            <person name="Bulley S."/>
            <person name="Chunkath S."/>
            <person name="Hanley Z."/>
            <person name="Storey R."/>
            <person name="Thrimawithana A."/>
            <person name="Thomson S."/>
            <person name="David C."/>
            <person name="Testolin R."/>
        </authorList>
    </citation>
    <scope>NUCLEOTIDE SEQUENCE [LARGE SCALE GENOMIC DNA]</scope>
    <source>
        <strain evidence="3">cv. Red5</strain>
        <tissue evidence="2">Young leaf</tissue>
    </source>
</reference>
<name>A0A2R6QG45_ACTCC</name>
<dbReference type="Pfam" id="PF20431">
    <property type="entry name" value="E_motif"/>
    <property type="match status" value="1"/>
</dbReference>
<dbReference type="EMBL" id="NKQK01000016">
    <property type="protein sequence ID" value="PSS07600.1"/>
    <property type="molecule type" value="Genomic_DNA"/>
</dbReference>
<dbReference type="PANTHER" id="PTHR47926">
    <property type="entry name" value="PENTATRICOPEPTIDE REPEAT-CONTAINING PROTEIN"/>
    <property type="match status" value="1"/>
</dbReference>
<dbReference type="AlphaFoldDB" id="A0A2R6QG45"/>
<dbReference type="GO" id="GO:0009451">
    <property type="term" value="P:RNA modification"/>
    <property type="evidence" value="ECO:0007669"/>
    <property type="project" value="InterPro"/>
</dbReference>
<dbReference type="Proteomes" id="UP000241394">
    <property type="component" value="Chromosome LG16"/>
</dbReference>
<organism evidence="2 3">
    <name type="scientific">Actinidia chinensis var. chinensis</name>
    <name type="common">Chinese soft-hair kiwi</name>
    <dbReference type="NCBI Taxonomy" id="1590841"/>
    <lineage>
        <taxon>Eukaryota</taxon>
        <taxon>Viridiplantae</taxon>
        <taxon>Streptophyta</taxon>
        <taxon>Embryophyta</taxon>
        <taxon>Tracheophyta</taxon>
        <taxon>Spermatophyta</taxon>
        <taxon>Magnoliopsida</taxon>
        <taxon>eudicotyledons</taxon>
        <taxon>Gunneridae</taxon>
        <taxon>Pentapetalae</taxon>
        <taxon>asterids</taxon>
        <taxon>Ericales</taxon>
        <taxon>Actinidiaceae</taxon>
        <taxon>Actinidia</taxon>
    </lineage>
</organism>
<gene>
    <name evidence="2" type="ORF">CEY00_Acc17950</name>
</gene>
<dbReference type="PANTHER" id="PTHR47926:SF436">
    <property type="entry name" value="PENTATRICOPEPTIDE REPEAT-CONTAINING PROTEIN ELI1, CHLOROPLASTIC-LIKE ISOFORM X2"/>
    <property type="match status" value="1"/>
</dbReference>
<accession>A0A2R6QG45</accession>
<keyword evidence="3" id="KW-1185">Reference proteome</keyword>